<dbReference type="CDD" id="cd11642">
    <property type="entry name" value="SUMT"/>
    <property type="match status" value="1"/>
</dbReference>
<evidence type="ECO:0000259" key="9">
    <source>
        <dbReference type="Pfam" id="PF14823"/>
    </source>
</evidence>
<keyword evidence="11" id="KW-1185">Reference proteome</keyword>
<dbReference type="Gene3D" id="3.30.950.10">
    <property type="entry name" value="Methyltransferase, Cobalt-precorrin-4 Transmethylase, Domain 2"/>
    <property type="match status" value="1"/>
</dbReference>
<dbReference type="STRING" id="1330018.A0A167H5Y4"/>
<dbReference type="Gene3D" id="3.40.50.720">
    <property type="entry name" value="NAD(P)-binding Rossmann-like Domain"/>
    <property type="match status" value="1"/>
</dbReference>
<dbReference type="InterPro" id="IPR035996">
    <property type="entry name" value="4pyrrol_Methylase_sf"/>
</dbReference>
<dbReference type="PANTHER" id="PTHR45790">
    <property type="entry name" value="SIROHEME SYNTHASE-RELATED"/>
    <property type="match status" value="1"/>
</dbReference>
<dbReference type="InterPro" id="IPR000878">
    <property type="entry name" value="4pyrrol_Mease"/>
</dbReference>
<comment type="similarity">
    <text evidence="5">In the N-terminal section; belongs to the precorrin methyltransferase family.</text>
</comment>
<reference evidence="10 11" key="1">
    <citation type="journal article" date="2016" name="Mol. Biol. Evol.">
        <title>Comparative Genomics of Early-Diverging Mushroom-Forming Fungi Provides Insights into the Origins of Lignocellulose Decay Capabilities.</title>
        <authorList>
            <person name="Nagy L.G."/>
            <person name="Riley R."/>
            <person name="Tritt A."/>
            <person name="Adam C."/>
            <person name="Daum C."/>
            <person name="Floudas D."/>
            <person name="Sun H."/>
            <person name="Yadav J.S."/>
            <person name="Pangilinan J."/>
            <person name="Larsson K.H."/>
            <person name="Matsuura K."/>
            <person name="Barry K."/>
            <person name="Labutti K."/>
            <person name="Kuo R."/>
            <person name="Ohm R.A."/>
            <person name="Bhattacharya S.S."/>
            <person name="Shirouzu T."/>
            <person name="Yoshinaga Y."/>
            <person name="Martin F.M."/>
            <person name="Grigoriev I.V."/>
            <person name="Hibbett D.S."/>
        </authorList>
    </citation>
    <scope>NUCLEOTIDE SEQUENCE [LARGE SCALE GENOMIC DNA]</scope>
    <source>
        <strain evidence="10 11">TUFC12733</strain>
    </source>
</reference>
<dbReference type="Pfam" id="PF13241">
    <property type="entry name" value="NAD_binding_7"/>
    <property type="match status" value="1"/>
</dbReference>
<dbReference type="GO" id="GO:0032259">
    <property type="term" value="P:methylation"/>
    <property type="evidence" value="ECO:0007669"/>
    <property type="project" value="UniProtKB-KW"/>
</dbReference>
<dbReference type="InterPro" id="IPR014776">
    <property type="entry name" value="4pyrrole_Mease_sub2"/>
</dbReference>
<dbReference type="SUPFAM" id="SSF75615">
    <property type="entry name" value="Siroheme synthase middle domains-like"/>
    <property type="match status" value="1"/>
</dbReference>
<evidence type="ECO:0000313" key="11">
    <source>
        <dbReference type="Proteomes" id="UP000076738"/>
    </source>
</evidence>
<dbReference type="OrthoDB" id="508204at2759"/>
<dbReference type="InterPro" id="IPR003043">
    <property type="entry name" value="Uropor_MeTrfase_CS"/>
</dbReference>
<dbReference type="InterPro" id="IPR050161">
    <property type="entry name" value="Siro_Cobalamin_biosynth"/>
</dbReference>
<dbReference type="GO" id="GO:0019354">
    <property type="term" value="P:siroheme biosynthetic process"/>
    <property type="evidence" value="ECO:0007669"/>
    <property type="project" value="InterPro"/>
</dbReference>
<dbReference type="InterPro" id="IPR028162">
    <property type="entry name" value="Met8_C"/>
</dbReference>
<evidence type="ECO:0000256" key="5">
    <source>
        <dbReference type="ARBA" id="ARBA00035662"/>
    </source>
</evidence>
<gene>
    <name evidence="10" type="ORF">CALVIDRAFT_547339</name>
</gene>
<evidence type="ECO:0000256" key="1">
    <source>
        <dbReference type="ARBA" id="ARBA00022481"/>
    </source>
</evidence>
<dbReference type="InterPro" id="IPR014777">
    <property type="entry name" value="4pyrrole_Mease_sub1"/>
</dbReference>
<keyword evidence="1" id="KW-0488">Methylation</keyword>
<evidence type="ECO:0000313" key="10">
    <source>
        <dbReference type="EMBL" id="KZO91272.1"/>
    </source>
</evidence>
<dbReference type="EMBL" id="KV417326">
    <property type="protein sequence ID" value="KZO91272.1"/>
    <property type="molecule type" value="Genomic_DNA"/>
</dbReference>
<feature type="domain" description="Tetrapyrrole methylase" evidence="8">
    <location>
        <begin position="202"/>
        <end position="411"/>
    </location>
</feature>
<evidence type="ECO:0000256" key="2">
    <source>
        <dbReference type="ARBA" id="ARBA00022603"/>
    </source>
</evidence>
<protein>
    <recommendedName>
        <fullName evidence="12">Uroporphyrin-III C-methyltransferase</fullName>
    </recommendedName>
</protein>
<dbReference type="FunFam" id="3.40.1010.10:FF:000006">
    <property type="entry name" value="Siroheme synthase, putative"/>
    <property type="match status" value="1"/>
</dbReference>
<dbReference type="InterPro" id="IPR006366">
    <property type="entry name" value="CobA/CysG_C"/>
</dbReference>
<keyword evidence="2 6" id="KW-0489">Methyltransferase</keyword>
<dbReference type="AlphaFoldDB" id="A0A167H5Y4"/>
<dbReference type="Gene3D" id="3.40.1010.10">
    <property type="entry name" value="Cobalt-precorrin-4 Transmethylase, Domain 1"/>
    <property type="match status" value="1"/>
</dbReference>
<evidence type="ECO:0000256" key="7">
    <source>
        <dbReference type="SAM" id="MobiDB-lite"/>
    </source>
</evidence>
<organism evidence="10 11">
    <name type="scientific">Calocera viscosa (strain TUFC12733)</name>
    <dbReference type="NCBI Taxonomy" id="1330018"/>
    <lineage>
        <taxon>Eukaryota</taxon>
        <taxon>Fungi</taxon>
        <taxon>Dikarya</taxon>
        <taxon>Basidiomycota</taxon>
        <taxon>Agaricomycotina</taxon>
        <taxon>Dacrymycetes</taxon>
        <taxon>Dacrymycetales</taxon>
        <taxon>Dacrymycetaceae</taxon>
        <taxon>Calocera</taxon>
    </lineage>
</organism>
<dbReference type="Proteomes" id="UP000076738">
    <property type="component" value="Unassembled WGS sequence"/>
</dbReference>
<dbReference type="Pfam" id="PF14823">
    <property type="entry name" value="Sirohm_synth_C"/>
    <property type="match status" value="1"/>
</dbReference>
<evidence type="ECO:0008006" key="12">
    <source>
        <dbReference type="Google" id="ProtNLM"/>
    </source>
</evidence>
<dbReference type="GO" id="GO:0000103">
    <property type="term" value="P:sulfate assimilation"/>
    <property type="evidence" value="ECO:0007669"/>
    <property type="project" value="InterPro"/>
</dbReference>
<proteinExistence type="inferred from homology"/>
<dbReference type="Pfam" id="PF00590">
    <property type="entry name" value="TP_methylase"/>
    <property type="match status" value="1"/>
</dbReference>
<dbReference type="SUPFAM" id="SSF53790">
    <property type="entry name" value="Tetrapyrrole methylase"/>
    <property type="match status" value="1"/>
</dbReference>
<feature type="region of interest" description="Disordered" evidence="7">
    <location>
        <begin position="122"/>
        <end position="149"/>
    </location>
</feature>
<dbReference type="InterPro" id="IPR012066">
    <property type="entry name" value="Met1_fungi"/>
</dbReference>
<evidence type="ECO:0000256" key="3">
    <source>
        <dbReference type="ARBA" id="ARBA00022679"/>
    </source>
</evidence>
<dbReference type="PANTHER" id="PTHR45790:SF6">
    <property type="entry name" value="UROPORPHYRINOGEN-III C-METHYLTRANSFERASE"/>
    <property type="match status" value="1"/>
</dbReference>
<comment type="similarity">
    <text evidence="6">Belongs to the precorrin methyltransferase family.</text>
</comment>
<sequence>MLVCIADTLVDDSPARRTLDSATRVAEACRHLHIPVTVADTPHLCDFTFPSTYRGKSSLQLALTANGQGCRLASRIRRQVVRSLPPCVGDAVEAVGKLRRLAKAADFTGMGRDALHEFAERDEDASYPSAPLNRPVPQLSASTLKAEEEERTEAQRRRMRWVAQVSEYWSFERLARMGEGEMRELLRGRGDAPVVEGKKWRILLVGSGPGHPSLLTIAAHTALTKLATVVLSDKLVPAEILALIPPTTPLHIAKKFPGNAEGAQSELISLALDAARRGETVVRLKQGDPFLYGRGGEELLAFRAAGFPPLILPGISSALAGPLLADIPVTQRGVAESVAICTGVGRGGRDVELPAYERSRTTVLLMGVARLAKLVERMLSPQLAYPKNIPIAIIERASSPDQRVLLSTLEHVVDAVELAGEARVPGMICVGWACACMSGEEGELTVLMDGLEECSGMRKSCSESSMVVFEGMGDGHVFAMSVPVMP</sequence>
<evidence type="ECO:0000256" key="4">
    <source>
        <dbReference type="ARBA" id="ARBA00022691"/>
    </source>
</evidence>
<dbReference type="PROSITE" id="PS00840">
    <property type="entry name" value="SUMT_2"/>
    <property type="match status" value="1"/>
</dbReference>
<accession>A0A167H5Y4</accession>
<evidence type="ECO:0000259" key="8">
    <source>
        <dbReference type="Pfam" id="PF00590"/>
    </source>
</evidence>
<keyword evidence="4" id="KW-0949">S-adenosyl-L-methionine</keyword>
<name>A0A167H5Y4_CALVF</name>
<dbReference type="GO" id="GO:0004851">
    <property type="term" value="F:uroporphyrin-III C-methyltransferase activity"/>
    <property type="evidence" value="ECO:0007669"/>
    <property type="project" value="InterPro"/>
</dbReference>
<evidence type="ECO:0000256" key="6">
    <source>
        <dbReference type="RuleBase" id="RU003960"/>
    </source>
</evidence>
<keyword evidence="3 6" id="KW-0808">Transferase</keyword>
<dbReference type="PIRSF" id="PIRSF036555">
    <property type="entry name" value="SUMT_yeast"/>
    <property type="match status" value="1"/>
</dbReference>
<feature type="domain" description="Siroheme biosynthesis protein Met8 C-terminal" evidence="9">
    <location>
        <begin position="148"/>
        <end position="188"/>
    </location>
</feature>